<keyword evidence="7" id="KW-0597">Phosphoprotein</keyword>
<dbReference type="GO" id="GO:0006952">
    <property type="term" value="P:defense response"/>
    <property type="evidence" value="ECO:0007669"/>
    <property type="project" value="UniProtKB-ARBA"/>
</dbReference>
<keyword evidence="6" id="KW-0723">Serine/threonine-protein kinase</keyword>
<feature type="signal peptide" evidence="24">
    <location>
        <begin position="1"/>
        <end position="16"/>
    </location>
</feature>
<keyword evidence="17 23" id="KW-0472">Membrane</keyword>
<evidence type="ECO:0000256" key="22">
    <source>
        <dbReference type="PROSITE-ProRule" id="PRU10141"/>
    </source>
</evidence>
<evidence type="ECO:0000259" key="25">
    <source>
        <dbReference type="PROSITE" id="PS50011"/>
    </source>
</evidence>
<evidence type="ECO:0000256" key="3">
    <source>
        <dbReference type="ARBA" id="ARBA00008684"/>
    </source>
</evidence>
<dbReference type="InterPro" id="IPR001245">
    <property type="entry name" value="Ser-Thr/Tyr_kinase_cat_dom"/>
</dbReference>
<feature type="binding site" evidence="22">
    <location>
        <position position="734"/>
    </location>
    <ligand>
        <name>ATP</name>
        <dbReference type="ChEBI" id="CHEBI:30616"/>
    </ligand>
</feature>
<keyword evidence="10 23" id="KW-0812">Transmembrane</keyword>
<dbReference type="Proteomes" id="UP000077755">
    <property type="component" value="Chromosome 5"/>
</dbReference>
<keyword evidence="8" id="KW-0433">Leucine-rich repeat</keyword>
<keyword evidence="16 23" id="KW-1133">Transmembrane helix</keyword>
<name>A0AAF1B400_DAUCS</name>
<dbReference type="Gene3D" id="3.30.200.20">
    <property type="entry name" value="Phosphorylase Kinase, domain 1"/>
    <property type="match status" value="1"/>
</dbReference>
<reference evidence="26" key="1">
    <citation type="journal article" date="2016" name="Nat. Genet.">
        <title>A high-quality carrot genome assembly provides new insights into carotenoid accumulation and asterid genome evolution.</title>
        <authorList>
            <person name="Iorizzo M."/>
            <person name="Ellison S."/>
            <person name="Senalik D."/>
            <person name="Zeng P."/>
            <person name="Satapoomin P."/>
            <person name="Huang J."/>
            <person name="Bowman M."/>
            <person name="Iovene M."/>
            <person name="Sanseverino W."/>
            <person name="Cavagnaro P."/>
            <person name="Yildiz M."/>
            <person name="Macko-Podgorni A."/>
            <person name="Moranska E."/>
            <person name="Grzebelus E."/>
            <person name="Grzebelus D."/>
            <person name="Ashrafi H."/>
            <person name="Zheng Z."/>
            <person name="Cheng S."/>
            <person name="Spooner D."/>
            <person name="Van Deynze A."/>
            <person name="Simon P."/>
        </authorList>
    </citation>
    <scope>NUCLEOTIDE SEQUENCE</scope>
    <source>
        <tissue evidence="26">Leaf</tissue>
    </source>
</reference>
<dbReference type="InterPro" id="IPR013210">
    <property type="entry name" value="LRR_N_plant-typ"/>
</dbReference>
<evidence type="ECO:0000256" key="5">
    <source>
        <dbReference type="ARBA" id="ARBA00022475"/>
    </source>
</evidence>
<dbReference type="FunFam" id="3.80.10.10:FF:000095">
    <property type="entry name" value="LRR receptor-like serine/threonine-protein kinase GSO1"/>
    <property type="match status" value="1"/>
</dbReference>
<dbReference type="PROSITE" id="PS00108">
    <property type="entry name" value="PROTEIN_KINASE_ST"/>
    <property type="match status" value="1"/>
</dbReference>
<protein>
    <recommendedName>
        <fullName evidence="4">non-specific serine/threonine protein kinase</fullName>
        <ecNumber evidence="4">2.7.11.1</ecNumber>
    </recommendedName>
</protein>
<dbReference type="FunFam" id="3.30.200.20:FF:000432">
    <property type="entry name" value="LRR receptor-like serine/threonine-protein kinase EFR"/>
    <property type="match status" value="1"/>
</dbReference>
<dbReference type="EMBL" id="CP093347">
    <property type="protein sequence ID" value="WOH03172.1"/>
    <property type="molecule type" value="Genomic_DNA"/>
</dbReference>
<dbReference type="Pfam" id="PF08263">
    <property type="entry name" value="LRRNT_2"/>
    <property type="match status" value="1"/>
</dbReference>
<dbReference type="InterPro" id="IPR000719">
    <property type="entry name" value="Prot_kinase_dom"/>
</dbReference>
<dbReference type="Gene3D" id="1.10.510.10">
    <property type="entry name" value="Transferase(Phosphotransferase) domain 1"/>
    <property type="match status" value="1"/>
</dbReference>
<evidence type="ECO:0000256" key="14">
    <source>
        <dbReference type="ARBA" id="ARBA00022777"/>
    </source>
</evidence>
<keyword evidence="27" id="KW-1185">Reference proteome</keyword>
<keyword evidence="15 22" id="KW-0067">ATP-binding</keyword>
<dbReference type="GO" id="GO:0005886">
    <property type="term" value="C:plasma membrane"/>
    <property type="evidence" value="ECO:0007669"/>
    <property type="project" value="UniProtKB-SubCell"/>
</dbReference>
<gene>
    <name evidence="26" type="ORF">DCAR_0522566</name>
</gene>
<evidence type="ECO:0000256" key="19">
    <source>
        <dbReference type="ARBA" id="ARBA00023180"/>
    </source>
</evidence>
<comment type="similarity">
    <text evidence="3">Belongs to the protein kinase superfamily. Ser/Thr protein kinase family.</text>
</comment>
<reference evidence="26" key="2">
    <citation type="submission" date="2022-03" db="EMBL/GenBank/DDBJ databases">
        <title>Draft title - Genomic analysis of global carrot germplasm unveils the trajectory of domestication and the origin of high carotenoid orange carrot.</title>
        <authorList>
            <person name="Iorizzo M."/>
            <person name="Ellison S."/>
            <person name="Senalik D."/>
            <person name="Macko-Podgorni A."/>
            <person name="Grzebelus D."/>
            <person name="Bostan H."/>
            <person name="Rolling W."/>
            <person name="Curaba J."/>
            <person name="Simon P."/>
        </authorList>
    </citation>
    <scope>NUCLEOTIDE SEQUENCE</scope>
    <source>
        <tissue evidence="26">Leaf</tissue>
    </source>
</reference>
<evidence type="ECO:0000313" key="27">
    <source>
        <dbReference type="Proteomes" id="UP000077755"/>
    </source>
</evidence>
<evidence type="ECO:0000256" key="15">
    <source>
        <dbReference type="ARBA" id="ARBA00022840"/>
    </source>
</evidence>
<keyword evidence="11 24" id="KW-0732">Signal</keyword>
<dbReference type="Pfam" id="PF00560">
    <property type="entry name" value="LRR_1"/>
    <property type="match status" value="6"/>
</dbReference>
<dbReference type="Gene3D" id="3.80.10.10">
    <property type="entry name" value="Ribonuclease Inhibitor"/>
    <property type="match status" value="4"/>
</dbReference>
<keyword evidence="12" id="KW-0677">Repeat</keyword>
<keyword evidence="19" id="KW-0325">Glycoprotein</keyword>
<accession>A0AAF1B400</accession>
<dbReference type="Pfam" id="PF13855">
    <property type="entry name" value="LRR_8"/>
    <property type="match status" value="1"/>
</dbReference>
<feature type="chain" id="PRO_5042106971" description="non-specific serine/threonine protein kinase" evidence="24">
    <location>
        <begin position="17"/>
        <end position="1010"/>
    </location>
</feature>
<keyword evidence="14" id="KW-0418">Kinase</keyword>
<dbReference type="GO" id="GO:0004674">
    <property type="term" value="F:protein serine/threonine kinase activity"/>
    <property type="evidence" value="ECO:0007669"/>
    <property type="project" value="UniProtKB-KW"/>
</dbReference>
<evidence type="ECO:0000256" key="6">
    <source>
        <dbReference type="ARBA" id="ARBA00022527"/>
    </source>
</evidence>
<dbReference type="FunFam" id="3.80.10.10:FF:000288">
    <property type="entry name" value="LRR receptor-like serine/threonine-protein kinase EFR"/>
    <property type="match status" value="1"/>
</dbReference>
<dbReference type="SMART" id="SM00369">
    <property type="entry name" value="LRR_TYP"/>
    <property type="match status" value="9"/>
</dbReference>
<dbReference type="KEGG" id="dcr:108220411"/>
<dbReference type="FunFam" id="1.10.510.10:FF:000358">
    <property type="entry name" value="Putative leucine-rich repeat receptor-like serine/threonine-protein kinase"/>
    <property type="match status" value="1"/>
</dbReference>
<evidence type="ECO:0000256" key="4">
    <source>
        <dbReference type="ARBA" id="ARBA00012513"/>
    </source>
</evidence>
<dbReference type="Pfam" id="PF07714">
    <property type="entry name" value="PK_Tyr_Ser-Thr"/>
    <property type="match status" value="1"/>
</dbReference>
<evidence type="ECO:0000256" key="23">
    <source>
        <dbReference type="SAM" id="Phobius"/>
    </source>
</evidence>
<comment type="subcellular location">
    <subcellularLocation>
        <location evidence="1">Cell membrane</location>
        <topology evidence="1">Single-pass membrane protein</topology>
    </subcellularLocation>
    <subcellularLocation>
        <location evidence="2">Membrane</location>
        <topology evidence="2">Single-pass type I membrane protein</topology>
    </subcellularLocation>
</comment>
<evidence type="ECO:0000256" key="1">
    <source>
        <dbReference type="ARBA" id="ARBA00004162"/>
    </source>
</evidence>
<dbReference type="PROSITE" id="PS50011">
    <property type="entry name" value="PROTEIN_KINASE_DOM"/>
    <property type="match status" value="1"/>
</dbReference>
<evidence type="ECO:0000256" key="17">
    <source>
        <dbReference type="ARBA" id="ARBA00023136"/>
    </source>
</evidence>
<evidence type="ECO:0000256" key="10">
    <source>
        <dbReference type="ARBA" id="ARBA00022692"/>
    </source>
</evidence>
<evidence type="ECO:0000256" key="9">
    <source>
        <dbReference type="ARBA" id="ARBA00022679"/>
    </source>
</evidence>
<evidence type="ECO:0000256" key="11">
    <source>
        <dbReference type="ARBA" id="ARBA00022729"/>
    </source>
</evidence>
<dbReference type="GO" id="GO:0051707">
    <property type="term" value="P:response to other organism"/>
    <property type="evidence" value="ECO:0007669"/>
    <property type="project" value="UniProtKB-ARBA"/>
</dbReference>
<dbReference type="InterPro" id="IPR003591">
    <property type="entry name" value="Leu-rich_rpt_typical-subtyp"/>
</dbReference>
<dbReference type="PANTHER" id="PTHR27008:SF592">
    <property type="entry name" value="LEUCINE-RICH REPEAT RECEPTOR-LIKE PROTEIN KINASE FAMILY PROTEIN-RELATED"/>
    <property type="match status" value="1"/>
</dbReference>
<dbReference type="SMART" id="SM00220">
    <property type="entry name" value="S_TKc"/>
    <property type="match status" value="1"/>
</dbReference>
<dbReference type="InterPro" id="IPR001611">
    <property type="entry name" value="Leu-rich_rpt"/>
</dbReference>
<comment type="catalytic activity">
    <reaction evidence="21">
        <text>L-seryl-[protein] + ATP = O-phospho-L-seryl-[protein] + ADP + H(+)</text>
        <dbReference type="Rhea" id="RHEA:17989"/>
        <dbReference type="Rhea" id="RHEA-COMP:9863"/>
        <dbReference type="Rhea" id="RHEA-COMP:11604"/>
        <dbReference type="ChEBI" id="CHEBI:15378"/>
        <dbReference type="ChEBI" id="CHEBI:29999"/>
        <dbReference type="ChEBI" id="CHEBI:30616"/>
        <dbReference type="ChEBI" id="CHEBI:83421"/>
        <dbReference type="ChEBI" id="CHEBI:456216"/>
        <dbReference type="EC" id="2.7.11.1"/>
    </reaction>
</comment>
<dbReference type="EC" id="2.7.11.1" evidence="4"/>
<keyword evidence="5" id="KW-1003">Cell membrane</keyword>
<dbReference type="InterPro" id="IPR011009">
    <property type="entry name" value="Kinase-like_dom_sf"/>
</dbReference>
<evidence type="ECO:0000256" key="16">
    <source>
        <dbReference type="ARBA" id="ARBA00022989"/>
    </source>
</evidence>
<dbReference type="SUPFAM" id="SSF52058">
    <property type="entry name" value="L domain-like"/>
    <property type="match status" value="2"/>
</dbReference>
<dbReference type="AlphaFoldDB" id="A0AAF1B400"/>
<dbReference type="InterPro" id="IPR008271">
    <property type="entry name" value="Ser/Thr_kinase_AS"/>
</dbReference>
<evidence type="ECO:0000256" key="13">
    <source>
        <dbReference type="ARBA" id="ARBA00022741"/>
    </source>
</evidence>
<evidence type="ECO:0000313" key="26">
    <source>
        <dbReference type="EMBL" id="WOH03172.1"/>
    </source>
</evidence>
<evidence type="ECO:0000256" key="7">
    <source>
        <dbReference type="ARBA" id="ARBA00022553"/>
    </source>
</evidence>
<evidence type="ECO:0000256" key="2">
    <source>
        <dbReference type="ARBA" id="ARBA00004479"/>
    </source>
</evidence>
<evidence type="ECO:0000256" key="8">
    <source>
        <dbReference type="ARBA" id="ARBA00022614"/>
    </source>
</evidence>
<keyword evidence="18" id="KW-0675">Receptor</keyword>
<dbReference type="GO" id="GO:0005524">
    <property type="term" value="F:ATP binding"/>
    <property type="evidence" value="ECO:0007669"/>
    <property type="project" value="UniProtKB-UniRule"/>
</dbReference>
<dbReference type="InterPro" id="IPR051809">
    <property type="entry name" value="Plant_receptor-like_S/T_kinase"/>
</dbReference>
<organism evidence="26 27">
    <name type="scientific">Daucus carota subsp. sativus</name>
    <name type="common">Carrot</name>
    <dbReference type="NCBI Taxonomy" id="79200"/>
    <lineage>
        <taxon>Eukaryota</taxon>
        <taxon>Viridiplantae</taxon>
        <taxon>Streptophyta</taxon>
        <taxon>Embryophyta</taxon>
        <taxon>Tracheophyta</taxon>
        <taxon>Spermatophyta</taxon>
        <taxon>Magnoliopsida</taxon>
        <taxon>eudicotyledons</taxon>
        <taxon>Gunneridae</taxon>
        <taxon>Pentapetalae</taxon>
        <taxon>asterids</taxon>
        <taxon>campanulids</taxon>
        <taxon>Apiales</taxon>
        <taxon>Apiaceae</taxon>
        <taxon>Apioideae</taxon>
        <taxon>Scandiceae</taxon>
        <taxon>Daucinae</taxon>
        <taxon>Daucus</taxon>
        <taxon>Daucus sect. Daucus</taxon>
    </lineage>
</organism>
<comment type="catalytic activity">
    <reaction evidence="20">
        <text>L-threonyl-[protein] + ATP = O-phospho-L-threonyl-[protein] + ADP + H(+)</text>
        <dbReference type="Rhea" id="RHEA:46608"/>
        <dbReference type="Rhea" id="RHEA-COMP:11060"/>
        <dbReference type="Rhea" id="RHEA-COMP:11605"/>
        <dbReference type="ChEBI" id="CHEBI:15378"/>
        <dbReference type="ChEBI" id="CHEBI:30013"/>
        <dbReference type="ChEBI" id="CHEBI:30616"/>
        <dbReference type="ChEBI" id="CHEBI:61977"/>
        <dbReference type="ChEBI" id="CHEBI:456216"/>
        <dbReference type="EC" id="2.7.11.1"/>
    </reaction>
</comment>
<evidence type="ECO:0000256" key="12">
    <source>
        <dbReference type="ARBA" id="ARBA00022737"/>
    </source>
</evidence>
<dbReference type="SUPFAM" id="SSF56112">
    <property type="entry name" value="Protein kinase-like (PK-like)"/>
    <property type="match status" value="1"/>
</dbReference>
<dbReference type="PROSITE" id="PS00107">
    <property type="entry name" value="PROTEIN_KINASE_ATP"/>
    <property type="match status" value="1"/>
</dbReference>
<sequence length="1010" mass="110904">MIFRFLILFFVVSATSKTTLLAFSNNDTDLLALRAFNASIEHDPLGALASWNNSIHFCHWNGVKCSSQRVTELDLSSKQLVGTLSSHIGNLSFLRVLSLYENNFHGLIPNEIGRLSRLQIFSLASNSFEGKLPTNLSRCVDITLIALSNNHLQGEVFPEFASWPKLNFFTLAGNSFTGSIPPSIGNISSLRVLDLSENNLHGHIPLEVAHHKKLERLVFANNSLSGMIPLQIYNISSLSDVDLSRNNLLEGTIPADFGFTLPQLTSFIAGGNRISGPLPPSLANASNLVTFDIIENRITGPIPNNLGSLSQLECLNIGDNPLGDGTWRDDDLSFLDSLVNCTKLSRLNFASSGLKGKLPDSIVNLSAVEQMYLSENHIHGSIPREIGKLVNVSTLSFHHNLLTGSIPESIGKLSKLGELDLAENNLSGTIPTSISNITQLVRLRLKGNMLNGSIPAELFNISTLERLSLADNRLGGEIPDKIVFLSHCNSLNLSQNLLSGALPSNIGSLKQLVELDVSNNKLSGDIPASLGRCVMLVTLYMEGNSFQGKIPSAFKELKSLEFLDISNNNISGDINPSFFDELRLINFLNLSHNKLEGEVPKTGLFSNVSAFSVVGNSRLCGGIAKLHLHDCPHKNKTISMRLVLVLVFVPLSILLASLALICYRRRNSRNLDDPVPNPILEDNSYLRISYKDLFLATKEFSPKNLLGEGRYGSVYKGVLKSMEHVVTENLVAVKVLKVEVTGASKSFLAECEALRNIRHRNLIKIITTCSSTDFEGNDFKALVFEFMSKGSVENWLHPSPSHQGNKENLSLLQRLNISIDVAMGLDYLHHHSSPTIVHSDIKPSNILLDEDFVAHIGDFGLARFSFSTSDVNQAQMSSTSIHGTIGYVPPEYGMGGEISTEGDVYSYGIFLLEFFSGKRPTECSDGSNLHEYVRNALPYKVIDITDPRILLDQEEHGLAANNRASMEVCLGSIYEVGILCSQEMPQNRIDIGVAIKQLHVAREKLLQLIQ</sequence>
<dbReference type="PANTHER" id="PTHR27008">
    <property type="entry name" value="OS04G0122200 PROTEIN"/>
    <property type="match status" value="1"/>
</dbReference>
<dbReference type="InterPro" id="IPR032675">
    <property type="entry name" value="LRR_dom_sf"/>
</dbReference>
<dbReference type="InterPro" id="IPR017441">
    <property type="entry name" value="Protein_kinase_ATP_BS"/>
</dbReference>
<evidence type="ECO:0000256" key="21">
    <source>
        <dbReference type="ARBA" id="ARBA00048679"/>
    </source>
</evidence>
<evidence type="ECO:0000256" key="20">
    <source>
        <dbReference type="ARBA" id="ARBA00047899"/>
    </source>
</evidence>
<keyword evidence="13 22" id="KW-0547">Nucleotide-binding</keyword>
<evidence type="ECO:0000256" key="24">
    <source>
        <dbReference type="SAM" id="SignalP"/>
    </source>
</evidence>
<keyword evidence="9" id="KW-0808">Transferase</keyword>
<feature type="domain" description="Protein kinase" evidence="25">
    <location>
        <begin position="700"/>
        <end position="1010"/>
    </location>
</feature>
<proteinExistence type="inferred from homology"/>
<feature type="transmembrane region" description="Helical" evidence="23">
    <location>
        <begin position="642"/>
        <end position="663"/>
    </location>
</feature>
<evidence type="ECO:0000256" key="18">
    <source>
        <dbReference type="ARBA" id="ARBA00023170"/>
    </source>
</evidence>